<name>A0A418NRX5_9SPHN</name>
<comment type="caution">
    <text evidence="1">The sequence shown here is derived from an EMBL/GenBank/DDBJ whole genome shotgun (WGS) entry which is preliminary data.</text>
</comment>
<dbReference type="RefSeq" id="WP_119586885.1">
    <property type="nucleotide sequence ID" value="NZ_CAWODQ010000024.1"/>
</dbReference>
<dbReference type="Proteomes" id="UP000286576">
    <property type="component" value="Unassembled WGS sequence"/>
</dbReference>
<keyword evidence="2" id="KW-1185">Reference proteome</keyword>
<organism evidence="1 2">
    <name type="scientific">Aurantiacibacter zhengii</name>
    <dbReference type="NCBI Taxonomy" id="2307003"/>
    <lineage>
        <taxon>Bacteria</taxon>
        <taxon>Pseudomonadati</taxon>
        <taxon>Pseudomonadota</taxon>
        <taxon>Alphaproteobacteria</taxon>
        <taxon>Sphingomonadales</taxon>
        <taxon>Erythrobacteraceae</taxon>
        <taxon>Aurantiacibacter</taxon>
    </lineage>
</organism>
<evidence type="ECO:0000313" key="1">
    <source>
        <dbReference type="EMBL" id="RIV85692.1"/>
    </source>
</evidence>
<reference evidence="1 2" key="1">
    <citation type="submission" date="2018-08" db="EMBL/GenBank/DDBJ databases">
        <title>Erythrobacter zhengii sp.nov., a bacterium isolated from deep-sea sediment.</title>
        <authorList>
            <person name="Fang C."/>
            <person name="Wu Y.-H."/>
            <person name="Sun C."/>
            <person name="Wang H."/>
            <person name="Cheng H."/>
            <person name="Meng F.-X."/>
            <person name="Wang C.-S."/>
            <person name="Xu X.-W."/>
        </authorList>
    </citation>
    <scope>NUCLEOTIDE SEQUENCE [LARGE SCALE GENOMIC DNA]</scope>
    <source>
        <strain evidence="1 2">V18</strain>
    </source>
</reference>
<proteinExistence type="predicted"/>
<gene>
    <name evidence="1" type="ORF">D2V07_10155</name>
</gene>
<dbReference type="AlphaFoldDB" id="A0A418NRX5"/>
<sequence length="112" mass="13117">MLNVSEGLMSGMEDRLGATFPARFHRWWNVHVSRDTPAEVTERLIFAHRDEFQMAGVREEEDRFLFLYARALMPEMGDADYLQTMDAIMTRAPLPQRMEQLRRIASEFGHRG</sequence>
<dbReference type="EMBL" id="QXFL01000004">
    <property type="protein sequence ID" value="RIV85692.1"/>
    <property type="molecule type" value="Genomic_DNA"/>
</dbReference>
<protein>
    <submittedName>
        <fullName evidence="1">Uncharacterized protein</fullName>
    </submittedName>
</protein>
<evidence type="ECO:0000313" key="2">
    <source>
        <dbReference type="Proteomes" id="UP000286576"/>
    </source>
</evidence>
<accession>A0A418NRX5</accession>